<evidence type="ECO:0000256" key="1">
    <source>
        <dbReference type="SAM" id="SignalP"/>
    </source>
</evidence>
<evidence type="ECO:0000313" key="3">
    <source>
        <dbReference type="Proteomes" id="UP000614216"/>
    </source>
</evidence>
<name>A0A937KDV0_9BACT</name>
<sequence>MFKNILLVLFLAIIALTQSYGQDPQFSQYYAAPLYLNPGFTGITPQQRLVANHRVQWPNLPQAFSTYSFSYEIFVDELKSGFGLLATTDKMGSAGWRTTYAGLLYSYKVRINKNWVFSPGLYFSYGNNGIDRAKLQLRDGLEFDGQSIDPDVNKLGNQNYFDFSSGAVLYNRSLWFGVSAYHLNRPNLSILNEESRLPVRVNIHGGMKVPLYNGPRTISKVSYITPSFVYRIQGASFQQFDIGLQYHIDPIAVGVWYRGIPIKGSFRSGNETIQVVQQDALVFIMSLMFGNFQVGYSYDFTISKLSTSTGGSHEVSLIYEFVSKPIRPGVKKKSKLIPCPSFNSKEGFWN</sequence>
<organism evidence="2 3">
    <name type="scientific">Fulvivirga marina</name>
    <dbReference type="NCBI Taxonomy" id="2494733"/>
    <lineage>
        <taxon>Bacteria</taxon>
        <taxon>Pseudomonadati</taxon>
        <taxon>Bacteroidota</taxon>
        <taxon>Cytophagia</taxon>
        <taxon>Cytophagales</taxon>
        <taxon>Fulvivirgaceae</taxon>
        <taxon>Fulvivirga</taxon>
    </lineage>
</organism>
<protein>
    <submittedName>
        <fullName evidence="2">Type IX secretion system membrane protein PorP/SprF</fullName>
    </submittedName>
</protein>
<dbReference type="InterPro" id="IPR019861">
    <property type="entry name" value="PorP/SprF_Bacteroidetes"/>
</dbReference>
<accession>A0A937KDV0</accession>
<keyword evidence="1" id="KW-0732">Signal</keyword>
<dbReference type="Proteomes" id="UP000614216">
    <property type="component" value="Unassembled WGS sequence"/>
</dbReference>
<dbReference type="EMBL" id="JAEUGD010000066">
    <property type="protein sequence ID" value="MBL6449491.1"/>
    <property type="molecule type" value="Genomic_DNA"/>
</dbReference>
<keyword evidence="3" id="KW-1185">Reference proteome</keyword>
<proteinExistence type="predicted"/>
<dbReference type="AlphaFoldDB" id="A0A937KDV0"/>
<gene>
    <name evidence="2" type="ORF">JMN32_24480</name>
</gene>
<dbReference type="RefSeq" id="WP_202859010.1">
    <property type="nucleotide sequence ID" value="NZ_JAEUGD010000066.1"/>
</dbReference>
<dbReference type="NCBIfam" id="TIGR03519">
    <property type="entry name" value="T9SS_PorP_fam"/>
    <property type="match status" value="1"/>
</dbReference>
<reference evidence="2" key="1">
    <citation type="submission" date="2021-01" db="EMBL/GenBank/DDBJ databases">
        <title>Fulvivirga kasyanovii gen. nov., sp nov., a novel member of the phylum Bacteroidetes isolated from seawater in a mussel farm.</title>
        <authorList>
            <person name="Zhao L.-H."/>
            <person name="Wang Z.-J."/>
        </authorList>
    </citation>
    <scope>NUCLEOTIDE SEQUENCE</scope>
    <source>
        <strain evidence="2">29W222</strain>
    </source>
</reference>
<feature type="signal peptide" evidence="1">
    <location>
        <begin position="1"/>
        <end position="21"/>
    </location>
</feature>
<feature type="chain" id="PRO_5037726624" evidence="1">
    <location>
        <begin position="22"/>
        <end position="350"/>
    </location>
</feature>
<dbReference type="Pfam" id="PF11751">
    <property type="entry name" value="PorP_SprF"/>
    <property type="match status" value="1"/>
</dbReference>
<comment type="caution">
    <text evidence="2">The sequence shown here is derived from an EMBL/GenBank/DDBJ whole genome shotgun (WGS) entry which is preliminary data.</text>
</comment>
<evidence type="ECO:0000313" key="2">
    <source>
        <dbReference type="EMBL" id="MBL6449491.1"/>
    </source>
</evidence>